<dbReference type="AlphaFoldDB" id="A0A8K0EN61"/>
<organism evidence="1 2">
    <name type="scientific">Branchiostoma lanceolatum</name>
    <name type="common">Common lancelet</name>
    <name type="synonym">Amphioxus lanceolatum</name>
    <dbReference type="NCBI Taxonomy" id="7740"/>
    <lineage>
        <taxon>Eukaryota</taxon>
        <taxon>Metazoa</taxon>
        <taxon>Chordata</taxon>
        <taxon>Cephalochordata</taxon>
        <taxon>Leptocardii</taxon>
        <taxon>Amphioxiformes</taxon>
        <taxon>Branchiostomatidae</taxon>
        <taxon>Branchiostoma</taxon>
    </lineage>
</organism>
<proteinExistence type="predicted"/>
<name>A0A8K0EN61_BRALA</name>
<dbReference type="EMBL" id="OV696687">
    <property type="protein sequence ID" value="CAH1254783.1"/>
    <property type="molecule type" value="Genomic_DNA"/>
</dbReference>
<dbReference type="Proteomes" id="UP000838412">
    <property type="component" value="Chromosome 2"/>
</dbReference>
<evidence type="ECO:0000313" key="2">
    <source>
        <dbReference type="Proteomes" id="UP000838412"/>
    </source>
</evidence>
<accession>A0A8K0EN61</accession>
<keyword evidence="2" id="KW-1185">Reference proteome</keyword>
<evidence type="ECO:0000313" key="1">
    <source>
        <dbReference type="EMBL" id="CAH1254783.1"/>
    </source>
</evidence>
<sequence>MASQWLEPSLVLERHCTAWSSLTTCCLLQFEEDFAVFGYDFCVSLAMSEFFEPSLGGTYPTMSIYSGPLYADVFGPFYGIESGGSFPTTSPTVSSDSVLPPGLEHKIVHDLQDIWLDPEESLTGKYHSTVEREDVTQIEELARLFVFRAKTSRRWLPYYIGLSPTETPYPELQVQATESPGATPTHDDIRVLARDDKEDDMEDWLNGMTDDLDISSVLQEAGCDLLSCSDGENMSVAKSTGQFTSGQTPEGDRSVLIGCEEPQSSHCVASFIEEDDKSETADLATTTNYSQAERPLPCLLSERQSPVNTKAIITSN</sequence>
<reference evidence="1" key="1">
    <citation type="submission" date="2022-01" db="EMBL/GenBank/DDBJ databases">
        <authorList>
            <person name="Braso-Vives M."/>
        </authorList>
    </citation>
    <scope>NUCLEOTIDE SEQUENCE</scope>
</reference>
<gene>
    <name evidence="1" type="primary">Hypp1411</name>
    <name evidence="1" type="ORF">BLAG_LOCUS14059</name>
</gene>
<protein>
    <submittedName>
        <fullName evidence="1">Hypp1411 protein</fullName>
    </submittedName>
</protein>